<name>A0A1M4YLU6_9FIRM</name>
<dbReference type="Proteomes" id="UP000184148">
    <property type="component" value="Unassembled WGS sequence"/>
</dbReference>
<dbReference type="Pfam" id="PF02597">
    <property type="entry name" value="ThiS"/>
    <property type="match status" value="1"/>
</dbReference>
<proteinExistence type="predicted"/>
<dbReference type="AlphaFoldDB" id="A0A1M4YLU6"/>
<organism evidence="2 3">
    <name type="scientific">Desulforamulus putei DSM 12395</name>
    <dbReference type="NCBI Taxonomy" id="1121429"/>
    <lineage>
        <taxon>Bacteria</taxon>
        <taxon>Bacillati</taxon>
        <taxon>Bacillota</taxon>
        <taxon>Clostridia</taxon>
        <taxon>Eubacteriales</taxon>
        <taxon>Peptococcaceae</taxon>
        <taxon>Desulforamulus</taxon>
    </lineage>
</organism>
<gene>
    <name evidence="2" type="ORF">SAMN02745133_01735</name>
</gene>
<evidence type="ECO:0000313" key="2">
    <source>
        <dbReference type="EMBL" id="SHF06750.1"/>
    </source>
</evidence>
<sequence length="108" mass="11803">MCLIVKDWVQEVLSLGAIELRGFAKLQAVMKEKGFGFPEMYEVGDGLTGYQLLEQLAIQQDDVEAIMVNGSVCSLSYFIKPGDRVAILPPGTPGPYRVILGIVGKKDQ</sequence>
<dbReference type="RefSeq" id="WP_238456995.1">
    <property type="nucleotide sequence ID" value="NZ_FQUY01000011.1"/>
</dbReference>
<dbReference type="EMBL" id="FQUY01000011">
    <property type="protein sequence ID" value="SHF06750.1"/>
    <property type="molecule type" value="Genomic_DNA"/>
</dbReference>
<dbReference type="GO" id="GO:0003723">
    <property type="term" value="F:RNA binding"/>
    <property type="evidence" value="ECO:0007669"/>
    <property type="project" value="UniProtKB-KW"/>
</dbReference>
<dbReference type="STRING" id="1121429.SAMN02745133_01735"/>
<reference evidence="3" key="1">
    <citation type="submission" date="2016-11" db="EMBL/GenBank/DDBJ databases">
        <authorList>
            <person name="Varghese N."/>
            <person name="Submissions S."/>
        </authorList>
    </citation>
    <scope>NUCLEOTIDE SEQUENCE [LARGE SCALE GENOMIC DNA]</scope>
    <source>
        <strain evidence="3">DSM 12395</strain>
    </source>
</reference>
<keyword evidence="3" id="KW-1185">Reference proteome</keyword>
<accession>A0A1M4YLU6</accession>
<protein>
    <submittedName>
        <fullName evidence="2">ThiS family protein</fullName>
    </submittedName>
</protein>
<dbReference type="InterPro" id="IPR016155">
    <property type="entry name" value="Mopterin_synth/thiamin_S_b"/>
</dbReference>
<evidence type="ECO:0000256" key="1">
    <source>
        <dbReference type="PROSITE-ProRule" id="PRU00182"/>
    </source>
</evidence>
<dbReference type="InterPro" id="IPR003749">
    <property type="entry name" value="ThiS/MoaD-like"/>
</dbReference>
<dbReference type="InterPro" id="IPR012675">
    <property type="entry name" value="Beta-grasp_dom_sf"/>
</dbReference>
<dbReference type="Gene3D" id="3.10.20.30">
    <property type="match status" value="1"/>
</dbReference>
<dbReference type="SUPFAM" id="SSF54285">
    <property type="entry name" value="MoaD/ThiS"/>
    <property type="match status" value="1"/>
</dbReference>
<dbReference type="PROSITE" id="PS50889">
    <property type="entry name" value="S4"/>
    <property type="match status" value="1"/>
</dbReference>
<evidence type="ECO:0000313" key="3">
    <source>
        <dbReference type="Proteomes" id="UP000184148"/>
    </source>
</evidence>
<keyword evidence="1" id="KW-0694">RNA-binding</keyword>